<keyword evidence="2" id="KW-1185">Reference proteome</keyword>
<name>A0A9P6H659_9AGAM</name>
<gene>
    <name evidence="1" type="ORF">BJ322DRAFT_1024259</name>
</gene>
<dbReference type="EMBL" id="WIUZ02000018">
    <property type="protein sequence ID" value="KAF9779843.1"/>
    <property type="molecule type" value="Genomic_DNA"/>
</dbReference>
<evidence type="ECO:0000313" key="1">
    <source>
        <dbReference type="EMBL" id="KAF9779843.1"/>
    </source>
</evidence>
<evidence type="ECO:0000313" key="2">
    <source>
        <dbReference type="Proteomes" id="UP000736335"/>
    </source>
</evidence>
<sequence length="203" mass="22568">MYRWMLFVESIPDGVWGTDYFSFLVPTAVNNIWIAGAELTYVGHGSRTFWTVSARNTSTGVGLLAGGLHIGVVWRKIKRWGGRGCFLSIVELFLEVARSHIRAFGVLVEPGIRNLGPGTRNQGFLSGSARGRRQFAVGPRTRRRSWKGRGIHRIHLIIKTDVTVRAEYFWGGPTTWVGDRGAEATFDPSGVKPLRSPLLRGNC</sequence>
<proteinExistence type="predicted"/>
<dbReference type="AlphaFoldDB" id="A0A9P6H659"/>
<comment type="caution">
    <text evidence="1">The sequence shown here is derived from an EMBL/GenBank/DDBJ whole genome shotgun (WGS) entry which is preliminary data.</text>
</comment>
<organism evidence="1 2">
    <name type="scientific">Thelephora terrestris</name>
    <dbReference type="NCBI Taxonomy" id="56493"/>
    <lineage>
        <taxon>Eukaryota</taxon>
        <taxon>Fungi</taxon>
        <taxon>Dikarya</taxon>
        <taxon>Basidiomycota</taxon>
        <taxon>Agaricomycotina</taxon>
        <taxon>Agaricomycetes</taxon>
        <taxon>Thelephorales</taxon>
        <taxon>Thelephoraceae</taxon>
        <taxon>Thelephora</taxon>
    </lineage>
</organism>
<reference evidence="1" key="2">
    <citation type="submission" date="2020-11" db="EMBL/GenBank/DDBJ databases">
        <authorList>
            <consortium name="DOE Joint Genome Institute"/>
            <person name="Kuo A."/>
            <person name="Miyauchi S."/>
            <person name="Kiss E."/>
            <person name="Drula E."/>
            <person name="Kohler A."/>
            <person name="Sanchez-Garcia M."/>
            <person name="Andreopoulos B."/>
            <person name="Barry K.W."/>
            <person name="Bonito G."/>
            <person name="Buee M."/>
            <person name="Carver A."/>
            <person name="Chen C."/>
            <person name="Cichocki N."/>
            <person name="Clum A."/>
            <person name="Culley D."/>
            <person name="Crous P.W."/>
            <person name="Fauchery L."/>
            <person name="Girlanda M."/>
            <person name="Hayes R."/>
            <person name="Keri Z."/>
            <person name="Labutti K."/>
            <person name="Lipzen A."/>
            <person name="Lombard V."/>
            <person name="Magnuson J."/>
            <person name="Maillard F."/>
            <person name="Morin E."/>
            <person name="Murat C."/>
            <person name="Nolan M."/>
            <person name="Ohm R."/>
            <person name="Pangilinan J."/>
            <person name="Pereira M."/>
            <person name="Perotto S."/>
            <person name="Peter M."/>
            <person name="Riley R."/>
            <person name="Sitrit Y."/>
            <person name="Stielow B."/>
            <person name="Szollosi G."/>
            <person name="Zifcakova L."/>
            <person name="Stursova M."/>
            <person name="Spatafora J.W."/>
            <person name="Tedersoo L."/>
            <person name="Vaario L.-M."/>
            <person name="Yamada A."/>
            <person name="Yan M."/>
            <person name="Wang P."/>
            <person name="Xu J."/>
            <person name="Bruns T."/>
            <person name="Baldrian P."/>
            <person name="Vilgalys R."/>
            <person name="Henrissat B."/>
            <person name="Grigoriev I.V."/>
            <person name="Hibbett D."/>
            <person name="Nagy L.G."/>
            <person name="Martin F.M."/>
        </authorList>
    </citation>
    <scope>NUCLEOTIDE SEQUENCE</scope>
    <source>
        <strain evidence="1">UH-Tt-Lm1</strain>
    </source>
</reference>
<dbReference type="Proteomes" id="UP000736335">
    <property type="component" value="Unassembled WGS sequence"/>
</dbReference>
<reference evidence="1" key="1">
    <citation type="journal article" date="2020" name="Nat. Commun.">
        <title>Large-scale genome sequencing of mycorrhizal fungi provides insights into the early evolution of symbiotic traits.</title>
        <authorList>
            <person name="Miyauchi S."/>
            <person name="Kiss E."/>
            <person name="Kuo A."/>
            <person name="Drula E."/>
            <person name="Kohler A."/>
            <person name="Sanchez-Garcia M."/>
            <person name="Morin E."/>
            <person name="Andreopoulos B."/>
            <person name="Barry K.W."/>
            <person name="Bonito G."/>
            <person name="Buee M."/>
            <person name="Carver A."/>
            <person name="Chen C."/>
            <person name="Cichocki N."/>
            <person name="Clum A."/>
            <person name="Culley D."/>
            <person name="Crous P.W."/>
            <person name="Fauchery L."/>
            <person name="Girlanda M."/>
            <person name="Hayes R.D."/>
            <person name="Keri Z."/>
            <person name="LaButti K."/>
            <person name="Lipzen A."/>
            <person name="Lombard V."/>
            <person name="Magnuson J."/>
            <person name="Maillard F."/>
            <person name="Murat C."/>
            <person name="Nolan M."/>
            <person name="Ohm R.A."/>
            <person name="Pangilinan J."/>
            <person name="Pereira M.F."/>
            <person name="Perotto S."/>
            <person name="Peter M."/>
            <person name="Pfister S."/>
            <person name="Riley R."/>
            <person name="Sitrit Y."/>
            <person name="Stielow J.B."/>
            <person name="Szollosi G."/>
            <person name="Zifcakova L."/>
            <person name="Stursova M."/>
            <person name="Spatafora J.W."/>
            <person name="Tedersoo L."/>
            <person name="Vaario L.M."/>
            <person name="Yamada A."/>
            <person name="Yan M."/>
            <person name="Wang P."/>
            <person name="Xu J."/>
            <person name="Bruns T."/>
            <person name="Baldrian P."/>
            <person name="Vilgalys R."/>
            <person name="Dunand C."/>
            <person name="Henrissat B."/>
            <person name="Grigoriev I.V."/>
            <person name="Hibbett D."/>
            <person name="Nagy L.G."/>
            <person name="Martin F.M."/>
        </authorList>
    </citation>
    <scope>NUCLEOTIDE SEQUENCE</scope>
    <source>
        <strain evidence="1">UH-Tt-Lm1</strain>
    </source>
</reference>
<protein>
    <submittedName>
        <fullName evidence="1">Uncharacterized protein</fullName>
    </submittedName>
</protein>
<accession>A0A9P6H659</accession>